<keyword evidence="13" id="KW-1185">Reference proteome</keyword>
<proteinExistence type="predicted"/>
<dbReference type="PANTHER" id="PTHR24246">
    <property type="entry name" value="OLFACTORY RECEPTOR AND ADENOSINE RECEPTOR"/>
    <property type="match status" value="1"/>
</dbReference>
<evidence type="ECO:0000256" key="1">
    <source>
        <dbReference type="ARBA" id="ARBA00004651"/>
    </source>
</evidence>
<evidence type="ECO:0000313" key="12">
    <source>
        <dbReference type="EnsemblMetazoa" id="CLYHEMP015293.1"/>
    </source>
</evidence>
<dbReference type="InterPro" id="IPR000276">
    <property type="entry name" value="GPCR_Rhodpsn"/>
</dbReference>
<keyword evidence="7" id="KW-0675">Receptor</keyword>
<keyword evidence="4 10" id="KW-1133">Transmembrane helix</keyword>
<dbReference type="PANTHER" id="PTHR24246:SF27">
    <property type="entry name" value="ADENOSINE RECEPTOR, ISOFORM A"/>
    <property type="match status" value="1"/>
</dbReference>
<evidence type="ECO:0000256" key="2">
    <source>
        <dbReference type="ARBA" id="ARBA00022475"/>
    </source>
</evidence>
<dbReference type="Gene3D" id="1.20.1070.10">
    <property type="entry name" value="Rhodopsin 7-helix transmembrane proteins"/>
    <property type="match status" value="1"/>
</dbReference>
<feature type="transmembrane region" description="Helical" evidence="10">
    <location>
        <begin position="101"/>
        <end position="124"/>
    </location>
</feature>
<feature type="transmembrane region" description="Helical" evidence="10">
    <location>
        <begin position="145"/>
        <end position="166"/>
    </location>
</feature>
<feature type="transmembrane region" description="Helical" evidence="10">
    <location>
        <begin position="257"/>
        <end position="284"/>
    </location>
</feature>
<evidence type="ECO:0000256" key="5">
    <source>
        <dbReference type="ARBA" id="ARBA00023040"/>
    </source>
</evidence>
<feature type="transmembrane region" description="Helical" evidence="10">
    <location>
        <begin position="32"/>
        <end position="55"/>
    </location>
</feature>
<keyword evidence="9" id="KW-0807">Transducer</keyword>
<evidence type="ECO:0000256" key="10">
    <source>
        <dbReference type="SAM" id="Phobius"/>
    </source>
</evidence>
<keyword evidence="3 10" id="KW-0812">Transmembrane</keyword>
<evidence type="ECO:0000256" key="6">
    <source>
        <dbReference type="ARBA" id="ARBA00023136"/>
    </source>
</evidence>
<dbReference type="PROSITE" id="PS00237">
    <property type="entry name" value="G_PROTEIN_RECEP_F1_1"/>
    <property type="match status" value="1"/>
</dbReference>
<feature type="transmembrane region" description="Helical" evidence="10">
    <location>
        <begin position="222"/>
        <end position="245"/>
    </location>
</feature>
<keyword evidence="2" id="KW-1003">Cell membrane</keyword>
<reference evidence="12" key="1">
    <citation type="submission" date="2021-01" db="UniProtKB">
        <authorList>
            <consortium name="EnsemblMetazoa"/>
        </authorList>
    </citation>
    <scope>IDENTIFICATION</scope>
</reference>
<keyword evidence="6 10" id="KW-0472">Membrane</keyword>
<accession>A0A7M5WZA4</accession>
<evidence type="ECO:0000259" key="11">
    <source>
        <dbReference type="PROSITE" id="PS50262"/>
    </source>
</evidence>
<protein>
    <recommendedName>
        <fullName evidence="11">G-protein coupled receptors family 1 profile domain-containing protein</fullName>
    </recommendedName>
</protein>
<comment type="subcellular location">
    <subcellularLocation>
        <location evidence="1">Cell membrane</location>
        <topology evidence="1">Multi-pass membrane protein</topology>
    </subcellularLocation>
</comment>
<sequence>KIKKQKMENITMCHQIIRISEDLSQSTKDKLALIYITFGVFGILVNLLLAALIKVTKRFRKNQSMRLIMFLSIIDFQCCLFLNACYILYIWYIKYLHCSCIIVLYGISRFAMYSASYIALLMGLDRFLHIKYLNEYSSVYTKFRFRLSLLLYFILVLILTLVTAILNTKNGLGYAGRYTAPINVCLIVFIVALYVISIFIMRRHKKANIKYSKRTRRVIRVASAYLILFIALQGFLGCYQVMSIIQRKRKQKSESVLWFIVYLLPSLSGILNAVFFAVINKVFVKKTSNKVRDRVVLGGKKIECIKLKDINKINN</sequence>
<dbReference type="EnsemblMetazoa" id="CLYHEMT015293.1">
    <property type="protein sequence ID" value="CLYHEMP015293.1"/>
    <property type="gene ID" value="CLYHEMG015293"/>
</dbReference>
<feature type="transmembrane region" description="Helical" evidence="10">
    <location>
        <begin position="67"/>
        <end position="89"/>
    </location>
</feature>
<dbReference type="CDD" id="cd00637">
    <property type="entry name" value="7tm_classA_rhodopsin-like"/>
    <property type="match status" value="1"/>
</dbReference>
<dbReference type="Proteomes" id="UP000594262">
    <property type="component" value="Unplaced"/>
</dbReference>
<name>A0A7M5WZA4_9CNID</name>
<keyword evidence="8" id="KW-0325">Glycoprotein</keyword>
<evidence type="ECO:0000256" key="4">
    <source>
        <dbReference type="ARBA" id="ARBA00022989"/>
    </source>
</evidence>
<dbReference type="InterPro" id="IPR017452">
    <property type="entry name" value="GPCR_Rhodpsn_7TM"/>
</dbReference>
<feature type="domain" description="G-protein coupled receptors family 1 profile" evidence="11">
    <location>
        <begin position="45"/>
        <end position="276"/>
    </location>
</feature>
<evidence type="ECO:0000256" key="7">
    <source>
        <dbReference type="ARBA" id="ARBA00023170"/>
    </source>
</evidence>
<dbReference type="SUPFAM" id="SSF81321">
    <property type="entry name" value="Family A G protein-coupled receptor-like"/>
    <property type="match status" value="1"/>
</dbReference>
<evidence type="ECO:0000256" key="8">
    <source>
        <dbReference type="ARBA" id="ARBA00023180"/>
    </source>
</evidence>
<dbReference type="AlphaFoldDB" id="A0A7M5WZA4"/>
<feature type="transmembrane region" description="Helical" evidence="10">
    <location>
        <begin position="178"/>
        <end position="201"/>
    </location>
</feature>
<organism evidence="12 13">
    <name type="scientific">Clytia hemisphaerica</name>
    <dbReference type="NCBI Taxonomy" id="252671"/>
    <lineage>
        <taxon>Eukaryota</taxon>
        <taxon>Metazoa</taxon>
        <taxon>Cnidaria</taxon>
        <taxon>Hydrozoa</taxon>
        <taxon>Hydroidolina</taxon>
        <taxon>Leptothecata</taxon>
        <taxon>Obeliida</taxon>
        <taxon>Clytiidae</taxon>
        <taxon>Clytia</taxon>
    </lineage>
</organism>
<keyword evidence="5" id="KW-0297">G-protein coupled receptor</keyword>
<evidence type="ECO:0000256" key="3">
    <source>
        <dbReference type="ARBA" id="ARBA00022692"/>
    </source>
</evidence>
<dbReference type="PROSITE" id="PS50262">
    <property type="entry name" value="G_PROTEIN_RECEP_F1_2"/>
    <property type="match status" value="1"/>
</dbReference>
<dbReference type="GO" id="GO:0005886">
    <property type="term" value="C:plasma membrane"/>
    <property type="evidence" value="ECO:0007669"/>
    <property type="project" value="UniProtKB-SubCell"/>
</dbReference>
<evidence type="ECO:0000313" key="13">
    <source>
        <dbReference type="Proteomes" id="UP000594262"/>
    </source>
</evidence>
<dbReference type="GO" id="GO:0004930">
    <property type="term" value="F:G protein-coupled receptor activity"/>
    <property type="evidence" value="ECO:0007669"/>
    <property type="project" value="UniProtKB-KW"/>
</dbReference>
<evidence type="ECO:0000256" key="9">
    <source>
        <dbReference type="ARBA" id="ARBA00023224"/>
    </source>
</evidence>